<evidence type="ECO:0000313" key="3">
    <source>
        <dbReference type="Proteomes" id="UP000054561"/>
    </source>
</evidence>
<keyword evidence="3" id="KW-1185">Reference proteome</keyword>
<dbReference type="EMBL" id="KQ001658">
    <property type="protein sequence ID" value="KJP88733.1"/>
    <property type="molecule type" value="Genomic_DNA"/>
</dbReference>
<evidence type="ECO:0000256" key="1">
    <source>
        <dbReference type="SAM" id="MobiDB-lite"/>
    </source>
</evidence>
<feature type="region of interest" description="Disordered" evidence="1">
    <location>
        <begin position="400"/>
        <end position="422"/>
    </location>
</feature>
<sequence>MVTSVREGVMSTHLHTNETSNHVNQLLINNGTPNEHSYEGVEEVEAVEEMHVIDEARSTSAHSGVGITNQLAQRMSLQRRVHPSDYMHHVKEDNHTLTNENDTFMNNFMNIYLNEKKNTQDCNATQFTSNQYTHTNHLFNEEHSYVPTNQYDYLNEADTNMGHFSEATTMEGRDNHASGMSIGTEHASPEVLYMHMMRSGERNEPFIGDHCQGDYSPRENSLLRCNGINGGVSPCVLKNGGAEDAYKVPSIGDHSRGDKPDHGMIDSILKRALLSSDILQNEILSSEMLSSEMLSSDVLTEVGMVPSVAPPQQEGTDHHAYARHGNFTPGREDAGMEFHLNSQAILAPDHLASQNAQINYNEMNGGACQQLYSDSYSDSYRPRLEGNLFYNTQFHAHGISNEKENKNNNKIKNKNNHPNRVLNRSCTDGLHVYYEQHSRGGDGGSTGEKSLYVSSGRVSNASVGSGAHGQNIQNTDWDDEGMNYMSSCRWSERRTGGNSSAAHSDGVKVIGEGSPCDVNRQCTHSIRNNVNVMSRVRHPSLNIACPNVEEEGPLDLSFQMTSPYTKSNEEGGPTEEEKLYSDYSTRKCEEMHYICKEDASPNYICKEDTSPHYICECTKGLPNSCERYSGGDLYSLETQMDVLHGGEVLYKSDSPHLGLEPSIEHSIQCIDARVKTEPMVGEDSQVVIRDADVDQALLDDVKFEQRVHSRSLPHGVITADPSNGEMYSRITMCVNIAKGEHAGGKQPMANTPFNGSDPYPSLYTQGSMMSSVPSAQTNGRRMNPVGPATPSQQCSRFNEADTHIINSDYHFMNAEAEAEEEEEQGPLATEHFYPYNYQRDVMSVVRKEGLEDHLPHQEDLFNRHNVSHFSLNSVLMDSLEDEYNARNRVSSVCSNSCEASVGTLHDVSPLGSPLATGATTDLQNQNPFSRNNTCNVYGRDLGVVEGMQSNHCSMILPRLIHNDMPADANHDLGLPPLIRMGENNSFNRYNDFSEASPTCVNLPRGVSHSGLANGVSSSSISHSGPANGASPNEHAFVGSNCCTTINGINDPCSMQVVDASNRLCLPNGTTNQIGIYNYELLTFKQPSNYYDGVNDVVVKGGRPDDVTYYTCATQSVGGENNYVHVRGDDFGSTHYSTNNNFVRTKEGFPHVSTGEYVQDSRSSTTTSVINEDMVVGSGFSRGNMNMQDGSPVNTLRDSVIKLMSMMLQRKKGVGGTNGVTSTTCTNDMVCNTGYANVNPSLTNYDRFPSLNHNTTQGSNEQRKYMTSQQMKSVQRGSSHRRVYPGVEAPSRKTPLQNSKHVKSAIRIRRWAIPRVSSPRMHEPPTAKLRIVKMSVVTRHMRTPRIHIPFITTQSVSGSGKSLAHLFHLRMGTPRVTTTRMSVIRSINNSSSTHLSRRDEQMVMMKSVLGENEEGHVTNYNEAATTGANVHYEENRTFETSHNDETPVEKKATKKRSRKSRVKRKNKVFGGIVKKGGISFDLEVESRRIKETPFCAYSLIDLLNNHNAGRRDGGVKTTVNGGGCRDMLWCSCDIHHNVNCFTEYVHFLRGKTMGQGEKQDREEEQEQMDENDETSDSRGHDAREECPSESSRNKTEGGKTENTKQLGKERECDAKKKNFLPQCENVYYNVNKIWSSHFNRPLGDIGRKLILKEIRELHYKDAFKTTSLLTREGLDYGKVRFMKVSELYHYMYALGVFEYAVKISLEFGSNIRMSSVVTQGNYRNTCNNLNNGYNFCFICCSCKNPSLSYIPLGFHLAQHRMYIKSYSTFVEEFASRYIVNGADRQSTRRTPMRKFLPPNAVSAVGAVSGVSGVVSRVNSIASSQSSSPTNALSFRTSGAFSCEPSPSWPDGWQLPNGYPDGETKEAKEVGETSKANEAAPFPRCDSGARRHPRVRPGATSVENRMVPVTGDFAREDVHPKGAGECQEDTHTNNSISDAEEEREVQENYCIGENLKKGDEDDNGSSGIAAGSTTTGDVNGIASCSVNKHSSGCTSGYASGGGSTCHACSSHSYTSVGKHQPYVPNNCSVYMPELLSHPPREKSTPYGYYKERHDATSEVAVSSTMKGEACANWKELILTLIKNEDSNCNERDAEKDGKLVKGINNPYEVNEVKNACPYIHEEIASNGGGHLYVGQAKILSPPGAATGSPHDSVKGDEENIVQGENVKEVEREVVKEEEGKTARLEGGPSQCDDFVTGDPPQCDDCLQEDPEESQLHTESEGERQSKGKNKIIYRGVEGDLVQAECMHRYGFPSACNSGGGSDSGSRRTRAEATNIIKRIKRNKVYTSIIHNLLKELLLFHGRKLIDLDESQRVGSEMVCRSVHGIDPHA</sequence>
<feature type="compositionally biased region" description="Basic and acidic residues" evidence="1">
    <location>
        <begin position="1860"/>
        <end position="1870"/>
    </location>
</feature>
<feature type="region of interest" description="Disordered" evidence="1">
    <location>
        <begin position="1554"/>
        <end position="1608"/>
    </location>
</feature>
<feature type="compositionally biased region" description="Basic and acidic residues" evidence="1">
    <location>
        <begin position="1436"/>
        <end position="1450"/>
    </location>
</feature>
<feature type="compositionally biased region" description="Basic and acidic residues" evidence="1">
    <location>
        <begin position="2163"/>
        <end position="2181"/>
    </location>
</feature>
<feature type="region of interest" description="Disordered" evidence="1">
    <location>
        <begin position="1844"/>
        <end position="1895"/>
    </location>
</feature>
<accession>A0A0D9QP89</accession>
<feature type="region of interest" description="Disordered" evidence="1">
    <location>
        <begin position="2140"/>
        <end position="2228"/>
    </location>
</feature>
<dbReference type="OrthoDB" id="372810at2759"/>
<feature type="region of interest" description="Disordered" evidence="1">
    <location>
        <begin position="1917"/>
        <end position="1972"/>
    </location>
</feature>
<feature type="compositionally biased region" description="Polar residues" evidence="1">
    <location>
        <begin position="767"/>
        <end position="780"/>
    </location>
</feature>
<name>A0A0D9QP89_PLAFR</name>
<feature type="compositionally biased region" description="Basic and acidic residues" evidence="1">
    <location>
        <begin position="2211"/>
        <end position="2223"/>
    </location>
</feature>
<feature type="compositionally biased region" description="Acidic residues" evidence="1">
    <location>
        <begin position="1561"/>
        <end position="1573"/>
    </location>
</feature>
<feature type="compositionally biased region" description="Polar residues" evidence="1">
    <location>
        <begin position="458"/>
        <end position="475"/>
    </location>
</feature>
<feature type="region of interest" description="Disordered" evidence="1">
    <location>
        <begin position="1436"/>
        <end position="1462"/>
    </location>
</feature>
<dbReference type="GeneID" id="24266928"/>
<evidence type="ECO:0000313" key="2">
    <source>
        <dbReference type="EMBL" id="KJP88733.1"/>
    </source>
</evidence>
<feature type="region of interest" description="Disordered" evidence="1">
    <location>
        <begin position="767"/>
        <end position="794"/>
    </location>
</feature>
<dbReference type="Proteomes" id="UP000054561">
    <property type="component" value="Unassembled WGS sequence"/>
</dbReference>
<protein>
    <submittedName>
        <fullName evidence="2">Uncharacterized protein</fullName>
    </submittedName>
</protein>
<dbReference type="OMA" id="RNTCNNL"/>
<dbReference type="VEuPathDB" id="PlasmoDB:AK88_01614"/>
<feature type="region of interest" description="Disordered" evidence="1">
    <location>
        <begin position="458"/>
        <end position="478"/>
    </location>
</feature>
<feature type="compositionally biased region" description="Basic and acidic residues" evidence="1">
    <location>
        <begin position="1574"/>
        <end position="1608"/>
    </location>
</feature>
<reference evidence="2 3" key="1">
    <citation type="submission" date="2014-03" db="EMBL/GenBank/DDBJ databases">
        <title>The Genome Sequence of Plasmodium fragile nilgiri.</title>
        <authorList>
            <consortium name="The Broad Institute Genomics Platform"/>
            <consortium name="The Broad Institute Genome Sequencing Center for Infectious Disease"/>
            <person name="Neafsey D."/>
            <person name="Duraisingh M."/>
            <person name="Young S.K."/>
            <person name="Zeng Q."/>
            <person name="Gargeya S."/>
            <person name="Abouelleil A."/>
            <person name="Alvarado L."/>
            <person name="Chapman S.B."/>
            <person name="Gainer-Dewar J."/>
            <person name="Goldberg J."/>
            <person name="Griggs A."/>
            <person name="Gujja S."/>
            <person name="Hansen M."/>
            <person name="Howarth C."/>
            <person name="Imamovic A."/>
            <person name="Larimer J."/>
            <person name="Pearson M."/>
            <person name="Poon T.W."/>
            <person name="Priest M."/>
            <person name="Roberts A."/>
            <person name="Saif S."/>
            <person name="Shea T."/>
            <person name="Sykes S."/>
            <person name="Wortman J."/>
            <person name="Nusbaum C."/>
            <person name="Birren B."/>
        </authorList>
    </citation>
    <scope>NUCLEOTIDE SEQUENCE [LARGE SCALE GENOMIC DNA]</scope>
    <source>
        <strain evidence="3">nilgiri</strain>
    </source>
</reference>
<gene>
    <name evidence="2" type="ORF">AK88_01614</name>
</gene>
<organism evidence="2 3">
    <name type="scientific">Plasmodium fragile</name>
    <dbReference type="NCBI Taxonomy" id="5857"/>
    <lineage>
        <taxon>Eukaryota</taxon>
        <taxon>Sar</taxon>
        <taxon>Alveolata</taxon>
        <taxon>Apicomplexa</taxon>
        <taxon>Aconoidasida</taxon>
        <taxon>Haemosporida</taxon>
        <taxon>Plasmodiidae</taxon>
        <taxon>Plasmodium</taxon>
        <taxon>Plasmodium (Plasmodium)</taxon>
    </lineage>
</organism>
<dbReference type="RefSeq" id="XP_012334672.1">
    <property type="nucleotide sequence ID" value="XM_012479249.1"/>
</dbReference>
<feature type="compositionally biased region" description="Basic residues" evidence="1">
    <location>
        <begin position="1451"/>
        <end position="1462"/>
    </location>
</feature>
<proteinExistence type="predicted"/>